<evidence type="ECO:0000313" key="2">
    <source>
        <dbReference type="EMBL" id="OGG57645.1"/>
    </source>
</evidence>
<sequence length="135" mass="14852">MDKIPQPRLERTNDLEKERGRLSGALERFKTSIQTLFEKSDSTENIDPETQEIISQLQKGVNINALFTGLGAFTAGAVGAVALQDLWNMPESSYKPYVMAILGAAVLVKPLIWSVESRDHINNALAKLARKGVKA</sequence>
<evidence type="ECO:0000313" key="3">
    <source>
        <dbReference type="Proteomes" id="UP000176377"/>
    </source>
</evidence>
<keyword evidence="1" id="KW-1133">Transmembrane helix</keyword>
<dbReference type="Proteomes" id="UP000176377">
    <property type="component" value="Unassembled WGS sequence"/>
</dbReference>
<reference evidence="2 3" key="1">
    <citation type="journal article" date="2016" name="Nat. Commun.">
        <title>Thousands of microbial genomes shed light on interconnected biogeochemical processes in an aquifer system.</title>
        <authorList>
            <person name="Anantharaman K."/>
            <person name="Brown C.T."/>
            <person name="Hug L.A."/>
            <person name="Sharon I."/>
            <person name="Castelle C.J."/>
            <person name="Probst A.J."/>
            <person name="Thomas B.C."/>
            <person name="Singh A."/>
            <person name="Wilkins M.J."/>
            <person name="Karaoz U."/>
            <person name="Brodie E.L."/>
            <person name="Williams K.H."/>
            <person name="Hubbard S.S."/>
            <person name="Banfield J.F."/>
        </authorList>
    </citation>
    <scope>NUCLEOTIDE SEQUENCE [LARGE SCALE GENOMIC DNA]</scope>
</reference>
<name>A0A1F6D8E3_9BACT</name>
<comment type="caution">
    <text evidence="2">The sequence shown here is derived from an EMBL/GenBank/DDBJ whole genome shotgun (WGS) entry which is preliminary data.</text>
</comment>
<feature type="transmembrane region" description="Helical" evidence="1">
    <location>
        <begin position="94"/>
        <end position="112"/>
    </location>
</feature>
<organism evidence="2 3">
    <name type="scientific">Candidatus Kaiserbacteria bacterium RIFCSPHIGHO2_01_FULL_56_24</name>
    <dbReference type="NCBI Taxonomy" id="1798487"/>
    <lineage>
        <taxon>Bacteria</taxon>
        <taxon>Candidatus Kaiseribacteriota</taxon>
    </lineage>
</organism>
<protein>
    <submittedName>
        <fullName evidence="2">Uncharacterized protein</fullName>
    </submittedName>
</protein>
<gene>
    <name evidence="2" type="ORF">A2765_05900</name>
</gene>
<proteinExistence type="predicted"/>
<dbReference type="EMBL" id="MFLA01000047">
    <property type="protein sequence ID" value="OGG57645.1"/>
    <property type="molecule type" value="Genomic_DNA"/>
</dbReference>
<dbReference type="AlphaFoldDB" id="A0A1F6D8E3"/>
<evidence type="ECO:0000256" key="1">
    <source>
        <dbReference type="SAM" id="Phobius"/>
    </source>
</evidence>
<accession>A0A1F6D8E3</accession>
<keyword evidence="1" id="KW-0472">Membrane</keyword>
<keyword evidence="1" id="KW-0812">Transmembrane</keyword>
<feature type="transmembrane region" description="Helical" evidence="1">
    <location>
        <begin position="61"/>
        <end position="82"/>
    </location>
</feature>